<dbReference type="InterPro" id="IPR019903">
    <property type="entry name" value="RIC_family"/>
</dbReference>
<dbReference type="InterPro" id="IPR012312">
    <property type="entry name" value="Hemerythrin-like"/>
</dbReference>
<organism evidence="6 7">
    <name type="scientific">Hyphobacterium vulgare</name>
    <dbReference type="NCBI Taxonomy" id="1736751"/>
    <lineage>
        <taxon>Bacteria</taxon>
        <taxon>Pseudomonadati</taxon>
        <taxon>Pseudomonadota</taxon>
        <taxon>Alphaproteobacteria</taxon>
        <taxon>Maricaulales</taxon>
        <taxon>Maricaulaceae</taxon>
        <taxon>Hyphobacterium</taxon>
    </lineage>
</organism>
<keyword evidence="2" id="KW-0963">Cytoplasm</keyword>
<proteinExistence type="predicted"/>
<feature type="domain" description="Hemerythrin-like" evidence="5">
    <location>
        <begin position="19"/>
        <end position="152"/>
    </location>
</feature>
<comment type="subcellular location">
    <subcellularLocation>
        <location evidence="1">Cytoplasm</location>
    </subcellularLocation>
</comment>
<reference evidence="7" key="1">
    <citation type="journal article" date="2019" name="Int. J. Syst. Evol. Microbiol.">
        <title>The Global Catalogue of Microorganisms (GCM) 10K type strain sequencing project: providing services to taxonomists for standard genome sequencing and annotation.</title>
        <authorList>
            <consortium name="The Broad Institute Genomics Platform"/>
            <consortium name="The Broad Institute Genome Sequencing Center for Infectious Disease"/>
            <person name="Wu L."/>
            <person name="Ma J."/>
        </authorList>
    </citation>
    <scope>NUCLEOTIDE SEQUENCE [LARGE SCALE GENOMIC DNA]</scope>
    <source>
        <strain evidence="7">KCTC 52487</strain>
    </source>
</reference>
<dbReference type="RefSeq" id="WP_236956173.1">
    <property type="nucleotide sequence ID" value="NZ_JBHRSV010000004.1"/>
</dbReference>
<dbReference type="Proteomes" id="UP001595379">
    <property type="component" value="Unassembled WGS sequence"/>
</dbReference>
<dbReference type="Pfam" id="PF01814">
    <property type="entry name" value="Hemerythrin"/>
    <property type="match status" value="1"/>
</dbReference>
<keyword evidence="4" id="KW-0408">Iron</keyword>
<keyword evidence="7" id="KW-1185">Reference proteome</keyword>
<evidence type="ECO:0000259" key="5">
    <source>
        <dbReference type="Pfam" id="PF01814"/>
    </source>
</evidence>
<gene>
    <name evidence="6" type="ORF">ACFOOR_05150</name>
</gene>
<evidence type="ECO:0000256" key="1">
    <source>
        <dbReference type="ARBA" id="ARBA00004496"/>
    </source>
</evidence>
<sequence length="156" mass="18146">MLQTPHQSLARLTEFIETRFHIRHREQLPGIIELCRKVEQVHAGHPDMPVDLADVLQRMRGELEMHMKKEELMLFPMIRFGNGGDFGHPIAVMRSDHDDHSGDISIIESKTCGFQPPIDACRTWRTLYRELNTFVDDLKTHIWLENDVLFPAFQSA</sequence>
<evidence type="ECO:0000256" key="4">
    <source>
        <dbReference type="ARBA" id="ARBA00023004"/>
    </source>
</evidence>
<evidence type="ECO:0000313" key="6">
    <source>
        <dbReference type="EMBL" id="MFC2925485.1"/>
    </source>
</evidence>
<dbReference type="EMBL" id="JBHRSV010000004">
    <property type="protein sequence ID" value="MFC2925485.1"/>
    <property type="molecule type" value="Genomic_DNA"/>
</dbReference>
<evidence type="ECO:0000256" key="3">
    <source>
        <dbReference type="ARBA" id="ARBA00022723"/>
    </source>
</evidence>
<accession>A0ABV6ZVN8</accession>
<evidence type="ECO:0000313" key="7">
    <source>
        <dbReference type="Proteomes" id="UP001595379"/>
    </source>
</evidence>
<comment type="caution">
    <text evidence="6">The sequence shown here is derived from an EMBL/GenBank/DDBJ whole genome shotgun (WGS) entry which is preliminary data.</text>
</comment>
<dbReference type="PANTHER" id="PTHR36438:SF1">
    <property type="entry name" value="IRON-SULFUR CLUSTER REPAIR PROTEIN YTFE"/>
    <property type="match status" value="1"/>
</dbReference>
<keyword evidence="3" id="KW-0479">Metal-binding</keyword>
<protein>
    <submittedName>
        <fullName evidence="6">Hemerythrin domain-containing protein</fullName>
    </submittedName>
</protein>
<dbReference type="PANTHER" id="PTHR36438">
    <property type="entry name" value="IRON-SULFUR CLUSTER REPAIR PROTEIN YTFE"/>
    <property type="match status" value="1"/>
</dbReference>
<name>A0ABV6ZVN8_9PROT</name>
<dbReference type="Gene3D" id="1.20.120.520">
    <property type="entry name" value="nmb1532 protein domain like"/>
    <property type="match status" value="1"/>
</dbReference>
<evidence type="ECO:0000256" key="2">
    <source>
        <dbReference type="ARBA" id="ARBA00022490"/>
    </source>
</evidence>